<protein>
    <submittedName>
        <fullName evidence="1">Uncharacterized protein</fullName>
    </submittedName>
</protein>
<name>A0A645J6E8_9ZZZZ</name>
<proteinExistence type="predicted"/>
<organism evidence="1">
    <name type="scientific">bioreactor metagenome</name>
    <dbReference type="NCBI Taxonomy" id="1076179"/>
    <lineage>
        <taxon>unclassified sequences</taxon>
        <taxon>metagenomes</taxon>
        <taxon>ecological metagenomes</taxon>
    </lineage>
</organism>
<dbReference type="Gene3D" id="3.60.160.10">
    <property type="entry name" value="Mitochondrial biogenesis AIM24"/>
    <property type="match status" value="1"/>
</dbReference>
<comment type="caution">
    <text evidence="1">The sequence shown here is derived from an EMBL/GenBank/DDBJ whole genome shotgun (WGS) entry which is preliminary data.</text>
</comment>
<dbReference type="EMBL" id="VSSQ01123868">
    <property type="protein sequence ID" value="MPN55053.1"/>
    <property type="molecule type" value="Genomic_DNA"/>
</dbReference>
<dbReference type="SUPFAM" id="SSF51219">
    <property type="entry name" value="TRAP-like"/>
    <property type="match status" value="1"/>
</dbReference>
<reference evidence="1" key="1">
    <citation type="submission" date="2019-08" db="EMBL/GenBank/DDBJ databases">
        <authorList>
            <person name="Kucharzyk K."/>
            <person name="Murdoch R.W."/>
            <person name="Higgins S."/>
            <person name="Loffler F."/>
        </authorList>
    </citation>
    <scope>NUCLEOTIDE SEQUENCE</scope>
</reference>
<sequence length="137" mass="15678">MKPRYVIALTPGIRLKTRWSFQLHNLLSGRFRQIIFHGTGSLFITGYMNINHDAPGKNVVCRIEDGLILGYDMTMCFSLARTETFWHYYRGKASLFDFQVIGEGIVFTQAQAPRGRGLMGDTWLVRLIRALGQFIGF</sequence>
<dbReference type="AlphaFoldDB" id="A0A645J6E8"/>
<dbReference type="InterPro" id="IPR016031">
    <property type="entry name" value="Trp_RNA-bd_attenuator-like_dom"/>
</dbReference>
<dbReference type="InterPro" id="IPR036983">
    <property type="entry name" value="AIM24_sf"/>
</dbReference>
<evidence type="ECO:0000313" key="1">
    <source>
        <dbReference type="EMBL" id="MPN55053.1"/>
    </source>
</evidence>
<accession>A0A645J6E8</accession>
<gene>
    <name evidence="1" type="ORF">SDC9_202732</name>
</gene>